<dbReference type="InterPro" id="IPR010383">
    <property type="entry name" value="Glyco_hydrolase_94_b-supersand"/>
</dbReference>
<organism evidence="7">
    <name type="scientific">Pseudoalteromonas prydzensis</name>
    <dbReference type="NCBI Taxonomy" id="182141"/>
    <lineage>
        <taxon>Bacteria</taxon>
        <taxon>Pseudomonadati</taxon>
        <taxon>Pseudomonadota</taxon>
        <taxon>Gammaproteobacteria</taxon>
        <taxon>Alteromonadales</taxon>
        <taxon>Pseudoalteromonadaceae</taxon>
        <taxon>Pseudoalteromonas</taxon>
    </lineage>
</organism>
<evidence type="ECO:0000259" key="6">
    <source>
        <dbReference type="Pfam" id="PF17167"/>
    </source>
</evidence>
<dbReference type="RefSeq" id="WP_304178293.1">
    <property type="nucleotide sequence ID" value="NZ_DRGM01000007.1"/>
</dbReference>
<dbReference type="InterPro" id="IPR008928">
    <property type="entry name" value="6-hairpin_glycosidase_sf"/>
</dbReference>
<dbReference type="PANTHER" id="PTHR37469:SF2">
    <property type="entry name" value="CELLOBIONIC ACID PHOSPHORYLASE"/>
    <property type="match status" value="1"/>
</dbReference>
<dbReference type="EMBL" id="DRGM01000007">
    <property type="protein sequence ID" value="HEA14913.1"/>
    <property type="molecule type" value="Genomic_DNA"/>
</dbReference>
<dbReference type="Pfam" id="PF06165">
    <property type="entry name" value="GH94_b-supersand"/>
    <property type="match status" value="2"/>
</dbReference>
<gene>
    <name evidence="7" type="ORF">ENH88_00365</name>
</gene>
<keyword evidence="3" id="KW-0812">Transmembrane</keyword>
<feature type="transmembrane region" description="Helical" evidence="3">
    <location>
        <begin position="443"/>
        <end position="463"/>
    </location>
</feature>
<dbReference type="InterPro" id="IPR019282">
    <property type="entry name" value="Glycoamylase-like_cons_dom"/>
</dbReference>
<dbReference type="Pfam" id="PF10091">
    <property type="entry name" value="Glycoamylase"/>
    <property type="match status" value="1"/>
</dbReference>
<evidence type="ECO:0000259" key="4">
    <source>
        <dbReference type="Pfam" id="PF06165"/>
    </source>
</evidence>
<accession>A0A7V1CV64</accession>
<dbReference type="InterPro" id="IPR012341">
    <property type="entry name" value="6hp_glycosidase-like_sf"/>
</dbReference>
<proteinExistence type="predicted"/>
<name>A0A7V1CV64_9GAMM</name>
<keyword evidence="2 7" id="KW-0808">Transferase</keyword>
<protein>
    <submittedName>
        <fullName evidence="7">Glycosyl transferase</fullName>
    </submittedName>
</protein>
<dbReference type="Gene3D" id="2.60.420.10">
    <property type="entry name" value="Maltose phosphorylase, domain 3"/>
    <property type="match status" value="1"/>
</dbReference>
<dbReference type="SUPFAM" id="SSF74650">
    <property type="entry name" value="Galactose mutarotase-like"/>
    <property type="match status" value="2"/>
</dbReference>
<dbReference type="InterPro" id="IPR011013">
    <property type="entry name" value="Gal_mutarotase_sf_dom"/>
</dbReference>
<dbReference type="GO" id="GO:0005975">
    <property type="term" value="P:carbohydrate metabolic process"/>
    <property type="evidence" value="ECO:0007669"/>
    <property type="project" value="InterPro"/>
</dbReference>
<feature type="domain" description="Glycosyl hydrolase 94 catalytic" evidence="6">
    <location>
        <begin position="2350"/>
        <end position="2778"/>
    </location>
</feature>
<evidence type="ECO:0000256" key="1">
    <source>
        <dbReference type="ARBA" id="ARBA00022676"/>
    </source>
</evidence>
<dbReference type="Proteomes" id="UP000886188">
    <property type="component" value="Unassembled WGS sequence"/>
</dbReference>
<feature type="transmembrane region" description="Helical" evidence="3">
    <location>
        <begin position="410"/>
        <end position="431"/>
    </location>
</feature>
<dbReference type="Pfam" id="PF17167">
    <property type="entry name" value="Glyco_hydro_94"/>
    <property type="match status" value="1"/>
</dbReference>
<dbReference type="InterPro" id="IPR037824">
    <property type="entry name" value="GH94N_2_NdvB"/>
</dbReference>
<dbReference type="InterPro" id="IPR037820">
    <property type="entry name" value="GH94N_NdvB"/>
</dbReference>
<feature type="transmembrane region" description="Helical" evidence="3">
    <location>
        <begin position="841"/>
        <end position="863"/>
    </location>
</feature>
<dbReference type="CDD" id="cd11753">
    <property type="entry name" value="GH94N_ChvB_NdvB_2_like"/>
    <property type="match status" value="1"/>
</dbReference>
<keyword evidence="1" id="KW-0328">Glycosyltransferase</keyword>
<dbReference type="GO" id="GO:0016757">
    <property type="term" value="F:glycosyltransferase activity"/>
    <property type="evidence" value="ECO:0007669"/>
    <property type="project" value="UniProtKB-KW"/>
</dbReference>
<dbReference type="Gene3D" id="1.50.10.140">
    <property type="match status" value="2"/>
</dbReference>
<keyword evidence="3" id="KW-1133">Transmembrane helix</keyword>
<reference evidence="7" key="1">
    <citation type="journal article" date="2020" name="mSystems">
        <title>Genome- and Community-Level Interaction Insights into Carbon Utilization and Element Cycling Functions of Hydrothermarchaeota in Hydrothermal Sediment.</title>
        <authorList>
            <person name="Zhou Z."/>
            <person name="Liu Y."/>
            <person name="Xu W."/>
            <person name="Pan J."/>
            <person name="Luo Z.H."/>
            <person name="Li M."/>
        </authorList>
    </citation>
    <scope>NUCLEOTIDE SEQUENCE [LARGE SCALE GENOMIC DNA]</scope>
    <source>
        <strain evidence="7">HyVt-346</strain>
    </source>
</reference>
<evidence type="ECO:0000256" key="3">
    <source>
        <dbReference type="SAM" id="Phobius"/>
    </source>
</evidence>
<dbReference type="PANTHER" id="PTHR37469">
    <property type="entry name" value="CELLOBIONIC ACID PHOSPHORYLASE-RELATED"/>
    <property type="match status" value="1"/>
</dbReference>
<dbReference type="InterPro" id="IPR037018">
    <property type="entry name" value="GH65_N"/>
</dbReference>
<dbReference type="GO" id="GO:0030246">
    <property type="term" value="F:carbohydrate binding"/>
    <property type="evidence" value="ECO:0007669"/>
    <property type="project" value="InterPro"/>
</dbReference>
<dbReference type="SMART" id="SM01068">
    <property type="entry name" value="CBM_X"/>
    <property type="match status" value="2"/>
</dbReference>
<sequence>MSNIISAFFCSQFAKPPWNSVQPVREELFGVERLVQHAISLAKAQAVSKSTARVVSLQVRLKQNASVLLAAYHANAKALATGHSVVPAAEWLLDNYHLIEQQIREVRDDLPDGFYRQLPKLASGPFAGYPRVFGLAWAYVAHTDSHFDEQSLCKFIKAYQTINILTIGELWAVAITLRIVLIENLRRLVDQISVGRSDRDDADQLTDRLMMSGSADTVLLAEMQARSSAPLSEVFAAQLAKRLRDQDPHITPALKWLEQKLNEQGLCVDDVVQHSQQREGASNVTVRNIITSMRLITDMDWTDLFEKVSLVDEKLRCASAFGDMDAVTRNLYRNAIEQLARGSKLSEVKVAKLALQAGRDAKKNTDNQQEAERLGDPGYYLIDKGRAQFEQSLKFRPNLRLWLSRLHIKIGLVGYAASIVLLALGLVIGSISLFGFRQLPLDLFLVLIIIGFLPATEISTAIINRSVTWRLRNGTLPGLEFKTGVPTSLRTLVAVPTLLTNSSDLCQQVERLQVHYLGGVDGDLIFALLVDGLDADQQVLASDNQMLTIVAAQIDHLNHLYPSGPAGKRFLLLYRGRQFNPSENKWMGWERKRGKLHELNRLLRGATDTSFIPLTGRTLEVPENVRYVITLDADTRLPRDTTLRLISRMGHPLNRPRFNVKTQRIEAGYGIIQPRVTPSLPIGAEGSFYQRVISSPGGMDPYAAANSDVYQDLFGEGSYTGKGIYDIDAFEAALAGRVTENVMLSHDLFEGIFARAALVSDVEVVEEFPARYDVLEKRQHRWTRGDWQLLPWIFGKFSGADAVSWVGRWKLLDNLRRSLIAPITFLALLLCWLLPLPLAAISTVLLLATIAIPVFTPCLFSLIPPRPSVEFRHHIRMWFGDLRLASAQVFFKVVFLPDQSWRAMDAIGRTLIRLFVTRSHLLEWTSSAQSNGDPRLNILGFYKTMYQGTLVSQLICFAIQINMPATWPLVLPFLLLWLTAPLSAYYSSRPIATGNLDNVAPYADVLRLTARRTWRYFETFVTDEDNMLPPDNFQQQPEPVIAHRTSPTNIGLYLLSAVAARDFGWIGLHAVINRLEATFATLDKLAKCKGHFYNWYATQNLATLNPAYVSSVDSGNFAGHLITLANALDEWQQMPAAHHCNTGMQDNLSLLSEAITTNTLIDSQDTQLLNATVAEITTLIDTAATIEHITPSIIKLVNRAIELPVFELTTDATCDEIRFWLEAIATLAGEQLQDHQLNICSPQADVNLIHQLKKLAKTAREMANGMNFAFLINQERKLLSIGYSQSDNSLDANCYDLLASEARLASLFAIAKGDVATKHWFHLGRTATPLGKGSALISWSGSMFEYLMPSLIMRAPVGSLLEQTNRLVVARQQSYAKQLGIPWGISESGFNARDIEFTYQYSNFGVPGLGLKRGLSENRVIAPYATGLASMIDPAAAVENYQRLRSIGACGRYGFFEALDFTPSRVQSGSNVAIVRSFMAHHQGMTIVAILNCLRDGLMRSRFHREPCIQACELLLQERMPRDVAIGHPRAEEVRESASVNASEANTVRHIKVAMDVEPTTHLLSNGRYTVMLTATGTGYSRWGNFAITRWHSDPSCDNSGSFILLRDVETAKSWSSTAQPFTSSGGEFTPCVFSEDHARFMKIDGNLTTTMDVLVSGEDDGEVRKIAISNQGHFSHEIELTSFAELVLATAANDNAHPAFAKMFVQTEFNQEYKAIIATRRKRSADDADIWLGHFAIIEGEITAEPQYETSRAEFIGRGNNLVNAQAMTLTSCSSSKKLSNTVGCVLDPILSLRYRIKVPAQGAVNIAFWTVVASSKEKLIAMIDRHHDANAYDRAKTLAWTQAQVQLRHLGSEYTEVADFQRLAAPILYADPRFKASSADIIKGIKCQSELWAQSISGDLPIVLLLIDDIEDIAKVKQLLRAHEYWRMKCLAVDLVIINEHPSGYMQDLHNAIETAVRSSQSRPSFNHDYLAEQSIGAVHVFRADMINSGTRDMLHAIARVVLVARHGFINKQFFLRTAKTRKHALTSMLNQQPRTLNTNTPLPKAHLPELEFFNGLGGFADNGREYVIRLHNGECTPAPWLNVIANPRFGFHVSAEGSGYTWSENSRENQLTTWSNDAVSDPIGEIAYVCDKDSGEIYTATAQPLQDKGSYIIHHGFGFSRFKHQVSGLSLDLLHYVPLDDAIKISRLTIHNESGRKRRLSVTAYVEWVLGTSRSTADCFITSSLDTNSNTILLHNRWGMAFPERVAFVDMAGAQTAWTTDRSEFLGRNGSKAAPRALSQQVSLSGTVGAGYDHCSALQTNIELADGESREVIMFIGQGDCEQHALELVSNYRQRDLDEVFAGVQNHWQTLLNKVQVKTPDRAMDIMLNGWLMYQTIACRIWARSSFYQASGAYGFRDQLQDGMAITLSQPAITRAHILRAAGRQFVEGDVQHWWLPHSGQGVRTHISDDRVWLALATANYIKVTADKAILTQPIPFLEGKPLGKEQHDAYFKPNVSEEAASLFEHCARALDQCIQLTGEHGLPLMGTGDWNDGMNLVGAAGKGESVWLGWLLIRAIDLFAGYALEQENEADRLRGKHWQEHAEKVRICIDEQAWDGQWYRRATFDDGTWLGSKSNDECQIDSIAQSWAVLANGTDQHKVITAMSAVETHLIKQQERLALLFTPPFDQTTHNPGYIKGYPPGLRENGGQYSHAAMWFILALAKQGEGKKAVDLFAMVNPINHASDGEKVQRYKVEPYAVAADIYSISPYVGRGGWTWYTGAAGWMYQAGLEGILGIRREGKNLIIQPCIPEHWPEFSVAIKIANSHFDITVNNQVPLANNLLHAELNGTLLANQGSLVSVELKDGYHRLTISASVK</sequence>
<feature type="domain" description="Glycosyl hydrolase 94 supersandwich" evidence="4">
    <location>
        <begin position="2067"/>
        <end position="2337"/>
    </location>
</feature>
<keyword evidence="3" id="KW-0472">Membrane</keyword>
<dbReference type="Gene3D" id="2.70.98.40">
    <property type="entry name" value="Glycoside hydrolase, family 65, N-terminal domain"/>
    <property type="match status" value="2"/>
</dbReference>
<dbReference type="InterPro" id="IPR052047">
    <property type="entry name" value="GH94_Enzymes"/>
</dbReference>
<feature type="domain" description="Glycosyl hydrolase 94 supersandwich" evidence="4">
    <location>
        <begin position="1558"/>
        <end position="1830"/>
    </location>
</feature>
<dbReference type="CDD" id="cd11756">
    <property type="entry name" value="GH94N_ChvB_NdvB_1_like"/>
    <property type="match status" value="1"/>
</dbReference>
<feature type="domain" description="Glycoamylase-like" evidence="5">
    <location>
        <begin position="1297"/>
        <end position="1506"/>
    </location>
</feature>
<evidence type="ECO:0000259" key="5">
    <source>
        <dbReference type="Pfam" id="PF10091"/>
    </source>
</evidence>
<dbReference type="Gene3D" id="1.50.10.10">
    <property type="match status" value="1"/>
</dbReference>
<feature type="transmembrane region" description="Helical" evidence="3">
    <location>
        <begin position="818"/>
        <end position="835"/>
    </location>
</feature>
<evidence type="ECO:0000256" key="2">
    <source>
        <dbReference type="ARBA" id="ARBA00022679"/>
    </source>
</evidence>
<comment type="caution">
    <text evidence="7">The sequence shown here is derived from an EMBL/GenBank/DDBJ whole genome shotgun (WGS) entry which is preliminary data.</text>
</comment>
<dbReference type="InterPro" id="IPR033432">
    <property type="entry name" value="GH94_catalytic"/>
</dbReference>
<evidence type="ECO:0000313" key="7">
    <source>
        <dbReference type="EMBL" id="HEA14913.1"/>
    </source>
</evidence>
<dbReference type="SUPFAM" id="SSF48208">
    <property type="entry name" value="Six-hairpin glycosidases"/>
    <property type="match status" value="1"/>
</dbReference>